<protein>
    <submittedName>
        <fullName evidence="2">Uncharacterized protein</fullName>
    </submittedName>
</protein>
<organism evidence="2 3">
    <name type="scientific">Perkinsus chesapeaki</name>
    <name type="common">Clam parasite</name>
    <name type="synonym">Perkinsus andrewsi</name>
    <dbReference type="NCBI Taxonomy" id="330153"/>
    <lineage>
        <taxon>Eukaryota</taxon>
        <taxon>Sar</taxon>
        <taxon>Alveolata</taxon>
        <taxon>Perkinsozoa</taxon>
        <taxon>Perkinsea</taxon>
        <taxon>Perkinsida</taxon>
        <taxon>Perkinsidae</taxon>
        <taxon>Perkinsus</taxon>
    </lineage>
</organism>
<evidence type="ECO:0000313" key="3">
    <source>
        <dbReference type="Proteomes" id="UP000591131"/>
    </source>
</evidence>
<dbReference type="Proteomes" id="UP000591131">
    <property type="component" value="Unassembled WGS sequence"/>
</dbReference>
<sequence>MTTPKDNNNKKATLGGSGSRDILPGVSKVFNPIRAQTLWKAIVGKEQNHLEKPRMPTTGMRVEPLTRVANGDSEDLDLVKYVTYSEMVPSGSVHVPKTGKQARQKKSNKFVMPSRYEGFTKEEVAARKDRDDFEERYRFFSRPFNVTKHQCEHFNSCRMRNLYEMRSESDPILLPPKMILARKKRIVEKAAEELNYDTVLDDAIEAYKWAHKHALGSGTQAQFAGYSWARYKYFAGGKNYGSTGLVSRFPVVDGLPPSVDEQRKKFKRKILVDFTAEDPFQVGHFDTCVVPNQHRAARCGMKFKVCQETNCEGQMICPELLQ</sequence>
<feature type="region of interest" description="Disordered" evidence="1">
    <location>
        <begin position="1"/>
        <end position="23"/>
    </location>
</feature>
<evidence type="ECO:0000313" key="2">
    <source>
        <dbReference type="EMBL" id="KAF4666624.1"/>
    </source>
</evidence>
<keyword evidence="3" id="KW-1185">Reference proteome</keyword>
<dbReference type="EMBL" id="JAAPAO010000230">
    <property type="protein sequence ID" value="KAF4666624.1"/>
    <property type="molecule type" value="Genomic_DNA"/>
</dbReference>
<gene>
    <name evidence="2" type="ORF">FOL47_004013</name>
</gene>
<comment type="caution">
    <text evidence="2">The sequence shown here is derived from an EMBL/GenBank/DDBJ whole genome shotgun (WGS) entry which is preliminary data.</text>
</comment>
<dbReference type="OrthoDB" id="417300at2759"/>
<dbReference type="AlphaFoldDB" id="A0A7J6M549"/>
<reference evidence="2 3" key="1">
    <citation type="submission" date="2020-04" db="EMBL/GenBank/DDBJ databases">
        <title>Perkinsus chesapeaki whole genome sequence.</title>
        <authorList>
            <person name="Bogema D.R."/>
        </authorList>
    </citation>
    <scope>NUCLEOTIDE SEQUENCE [LARGE SCALE GENOMIC DNA]</scope>
    <source>
        <strain evidence="2">ATCC PRA-425</strain>
    </source>
</reference>
<evidence type="ECO:0000256" key="1">
    <source>
        <dbReference type="SAM" id="MobiDB-lite"/>
    </source>
</evidence>
<accession>A0A7J6M549</accession>
<proteinExistence type="predicted"/>
<name>A0A7J6M549_PERCH</name>